<dbReference type="SUPFAM" id="SSF54593">
    <property type="entry name" value="Glyoxalase/Bleomycin resistance protein/Dihydroxybiphenyl dioxygenase"/>
    <property type="match status" value="1"/>
</dbReference>
<comment type="caution">
    <text evidence="2">The sequence shown here is derived from an EMBL/GenBank/DDBJ whole genome shotgun (WGS) entry which is preliminary data.</text>
</comment>
<evidence type="ECO:0000259" key="1">
    <source>
        <dbReference type="Pfam" id="PF18029"/>
    </source>
</evidence>
<dbReference type="EMBL" id="BOQP01000007">
    <property type="protein sequence ID" value="GIM69561.1"/>
    <property type="molecule type" value="Genomic_DNA"/>
</dbReference>
<name>A0A919SD19_9ACTN</name>
<evidence type="ECO:0000313" key="3">
    <source>
        <dbReference type="Proteomes" id="UP000680865"/>
    </source>
</evidence>
<dbReference type="PANTHER" id="PTHR35908:SF1">
    <property type="entry name" value="CONSERVED PROTEIN"/>
    <property type="match status" value="1"/>
</dbReference>
<dbReference type="PANTHER" id="PTHR35908">
    <property type="entry name" value="HYPOTHETICAL FUSION PROTEIN"/>
    <property type="match status" value="1"/>
</dbReference>
<dbReference type="Pfam" id="PF18029">
    <property type="entry name" value="Glyoxalase_6"/>
    <property type="match status" value="1"/>
</dbReference>
<feature type="domain" description="Glyoxalase-like" evidence="1">
    <location>
        <begin position="98"/>
        <end position="199"/>
    </location>
</feature>
<keyword evidence="3" id="KW-1185">Reference proteome</keyword>
<sequence length="206" mass="22801">MTEQITATRFHAAEGVGDWRCLYHVTSAYFRTGSLTEGITLVDAIGRLTDEEYVTVDLRHNGVTVNLLRRDVALARRISAAATELNLVAEPARVQLLSICLDALDAPSILPFWQAILGYDPIGDDYLTDPARRHPGLDFQRMDEPRPQRNRIHLDIAVPHDQAETRIAAALAAGGHLVSDEHAPKWWTLADAEGNEACIATWVGRD</sequence>
<accession>A0A919SD19</accession>
<gene>
    <name evidence="2" type="ORF">Aco04nite_15800</name>
</gene>
<dbReference type="InterPro" id="IPR029068">
    <property type="entry name" value="Glyas_Bleomycin-R_OHBP_Dase"/>
</dbReference>
<dbReference type="Proteomes" id="UP000680865">
    <property type="component" value="Unassembled WGS sequence"/>
</dbReference>
<organism evidence="2 3">
    <name type="scientific">Winogradskya consettensis</name>
    <dbReference type="NCBI Taxonomy" id="113560"/>
    <lineage>
        <taxon>Bacteria</taxon>
        <taxon>Bacillati</taxon>
        <taxon>Actinomycetota</taxon>
        <taxon>Actinomycetes</taxon>
        <taxon>Micromonosporales</taxon>
        <taxon>Micromonosporaceae</taxon>
        <taxon>Winogradskya</taxon>
    </lineage>
</organism>
<dbReference type="Gene3D" id="3.10.180.10">
    <property type="entry name" value="2,3-Dihydroxybiphenyl 1,2-Dioxygenase, domain 1"/>
    <property type="match status" value="1"/>
</dbReference>
<dbReference type="InterPro" id="IPR041581">
    <property type="entry name" value="Glyoxalase_6"/>
</dbReference>
<dbReference type="RefSeq" id="WP_212996522.1">
    <property type="nucleotide sequence ID" value="NZ_BAAATW010000005.1"/>
</dbReference>
<evidence type="ECO:0000313" key="2">
    <source>
        <dbReference type="EMBL" id="GIM69561.1"/>
    </source>
</evidence>
<dbReference type="AlphaFoldDB" id="A0A919SD19"/>
<reference evidence="2" key="1">
    <citation type="submission" date="2021-03" db="EMBL/GenBank/DDBJ databases">
        <title>Whole genome shotgun sequence of Actinoplanes consettensis NBRC 14913.</title>
        <authorList>
            <person name="Komaki H."/>
            <person name="Tamura T."/>
        </authorList>
    </citation>
    <scope>NUCLEOTIDE SEQUENCE</scope>
    <source>
        <strain evidence="2">NBRC 14913</strain>
    </source>
</reference>
<proteinExistence type="predicted"/>
<protein>
    <recommendedName>
        <fullName evidence="1">Glyoxalase-like domain-containing protein</fullName>
    </recommendedName>
</protein>